<evidence type="ECO:0000313" key="2">
    <source>
        <dbReference type="Proteomes" id="UP001056120"/>
    </source>
</evidence>
<name>A0ACB9I1T3_9ASTR</name>
<organism evidence="1 2">
    <name type="scientific">Smallanthus sonchifolius</name>
    <dbReference type="NCBI Taxonomy" id="185202"/>
    <lineage>
        <taxon>Eukaryota</taxon>
        <taxon>Viridiplantae</taxon>
        <taxon>Streptophyta</taxon>
        <taxon>Embryophyta</taxon>
        <taxon>Tracheophyta</taxon>
        <taxon>Spermatophyta</taxon>
        <taxon>Magnoliopsida</taxon>
        <taxon>eudicotyledons</taxon>
        <taxon>Gunneridae</taxon>
        <taxon>Pentapetalae</taxon>
        <taxon>asterids</taxon>
        <taxon>campanulids</taxon>
        <taxon>Asterales</taxon>
        <taxon>Asteraceae</taxon>
        <taxon>Asteroideae</taxon>
        <taxon>Heliantheae alliance</taxon>
        <taxon>Millerieae</taxon>
        <taxon>Smallanthus</taxon>
    </lineage>
</organism>
<sequence>MTEAIWREFEKERIREEIIAEEVARRWLLEAEVRHELMIEHEMAMKSGGGISSPFMPKTLKEEKLVMSVNGEYGRGGEIRAFSGSTFQLGDSPNDNKKEVIVLGKPNDETVSGTKRKSTPPVSEDRSKKKVKEEWSCAICHVSTTSVLSLTQHLQGKKHRSKEAALVAQKTGANFGLGVATTKPGINPSSSLENKSETVKEAVDQTLETNKTSSTFDPDADVNKYEMCEVGALSVEVKPVKDEMEDVTAVVKPVKDDMEYVAVEVKPVKDGMEYVAVVVKPVKDDMACVAGDVNPVKDDMACVAAVVAEENNTITAGFDFPCY</sequence>
<protein>
    <submittedName>
        <fullName evidence="1">Uncharacterized protein</fullName>
    </submittedName>
</protein>
<accession>A0ACB9I1T3</accession>
<evidence type="ECO:0000313" key="1">
    <source>
        <dbReference type="EMBL" id="KAI3801711.1"/>
    </source>
</evidence>
<gene>
    <name evidence="1" type="ORF">L1987_29824</name>
</gene>
<dbReference type="EMBL" id="CM042027">
    <property type="protein sequence ID" value="KAI3801711.1"/>
    <property type="molecule type" value="Genomic_DNA"/>
</dbReference>
<reference evidence="2" key="1">
    <citation type="journal article" date="2022" name="Mol. Ecol. Resour.">
        <title>The genomes of chicory, endive, great burdock and yacon provide insights into Asteraceae palaeo-polyploidization history and plant inulin production.</title>
        <authorList>
            <person name="Fan W."/>
            <person name="Wang S."/>
            <person name="Wang H."/>
            <person name="Wang A."/>
            <person name="Jiang F."/>
            <person name="Liu H."/>
            <person name="Zhao H."/>
            <person name="Xu D."/>
            <person name="Zhang Y."/>
        </authorList>
    </citation>
    <scope>NUCLEOTIDE SEQUENCE [LARGE SCALE GENOMIC DNA]</scope>
    <source>
        <strain evidence="2">cv. Yunnan</strain>
    </source>
</reference>
<dbReference type="Proteomes" id="UP001056120">
    <property type="component" value="Linkage Group LG10"/>
</dbReference>
<reference evidence="1 2" key="2">
    <citation type="journal article" date="2022" name="Mol. Ecol. Resour.">
        <title>The genomes of chicory, endive, great burdock and yacon provide insights into Asteraceae paleo-polyploidization history and plant inulin production.</title>
        <authorList>
            <person name="Fan W."/>
            <person name="Wang S."/>
            <person name="Wang H."/>
            <person name="Wang A."/>
            <person name="Jiang F."/>
            <person name="Liu H."/>
            <person name="Zhao H."/>
            <person name="Xu D."/>
            <person name="Zhang Y."/>
        </authorList>
    </citation>
    <scope>NUCLEOTIDE SEQUENCE [LARGE SCALE GENOMIC DNA]</scope>
    <source>
        <strain evidence="2">cv. Yunnan</strain>
        <tissue evidence="1">Leaves</tissue>
    </source>
</reference>
<keyword evidence="2" id="KW-1185">Reference proteome</keyword>
<proteinExistence type="predicted"/>
<comment type="caution">
    <text evidence="1">The sequence shown here is derived from an EMBL/GenBank/DDBJ whole genome shotgun (WGS) entry which is preliminary data.</text>
</comment>